<dbReference type="SUPFAM" id="SSF81296">
    <property type="entry name" value="E set domains"/>
    <property type="match status" value="1"/>
</dbReference>
<comment type="caution">
    <text evidence="2">The sequence shown here is derived from an EMBL/GenBank/DDBJ whole genome shotgun (WGS) entry which is preliminary data.</text>
</comment>
<dbReference type="Proteomes" id="UP001529369">
    <property type="component" value="Unassembled WGS sequence"/>
</dbReference>
<protein>
    <submittedName>
        <fullName evidence="2">Thiosulfate oxidation carrier complex protein SoxZ</fullName>
    </submittedName>
</protein>
<dbReference type="EMBL" id="JAUFPN010000062">
    <property type="protein sequence ID" value="MDN3564161.1"/>
    <property type="molecule type" value="Genomic_DNA"/>
</dbReference>
<dbReference type="InterPro" id="IPR013783">
    <property type="entry name" value="Ig-like_fold"/>
</dbReference>
<accession>A0ABT8A3D6</accession>
<evidence type="ECO:0000313" key="3">
    <source>
        <dbReference type="Proteomes" id="UP001529369"/>
    </source>
</evidence>
<dbReference type="Pfam" id="PF08770">
    <property type="entry name" value="SoxZ"/>
    <property type="match status" value="1"/>
</dbReference>
<evidence type="ECO:0000259" key="1">
    <source>
        <dbReference type="Pfam" id="PF08770"/>
    </source>
</evidence>
<dbReference type="Gene3D" id="2.60.40.10">
    <property type="entry name" value="Immunoglobulins"/>
    <property type="match status" value="1"/>
</dbReference>
<evidence type="ECO:0000313" key="2">
    <source>
        <dbReference type="EMBL" id="MDN3564161.1"/>
    </source>
</evidence>
<dbReference type="RefSeq" id="WP_290315951.1">
    <property type="nucleotide sequence ID" value="NZ_JAUFPN010000062.1"/>
</dbReference>
<proteinExistence type="predicted"/>
<dbReference type="NCBIfam" id="TIGR04490">
    <property type="entry name" value="SoxZ_true"/>
    <property type="match status" value="1"/>
</dbReference>
<name>A0ABT8A3D6_9PROT</name>
<reference evidence="3" key="1">
    <citation type="journal article" date="2019" name="Int. J. Syst. Evol. Microbiol.">
        <title>The Global Catalogue of Microorganisms (GCM) 10K type strain sequencing project: providing services to taxonomists for standard genome sequencing and annotation.</title>
        <authorList>
            <consortium name="The Broad Institute Genomics Platform"/>
            <consortium name="The Broad Institute Genome Sequencing Center for Infectious Disease"/>
            <person name="Wu L."/>
            <person name="Ma J."/>
        </authorList>
    </citation>
    <scope>NUCLEOTIDE SEQUENCE [LARGE SCALE GENOMIC DNA]</scope>
    <source>
        <strain evidence="3">CECT 7131</strain>
    </source>
</reference>
<dbReference type="InterPro" id="IPR014880">
    <property type="entry name" value="SoxZ_dom"/>
</dbReference>
<keyword evidence="3" id="KW-1185">Reference proteome</keyword>
<gene>
    <name evidence="2" type="primary">soxZ</name>
    <name evidence="2" type="ORF">QWZ14_07205</name>
</gene>
<dbReference type="InterPro" id="IPR030995">
    <property type="entry name" value="SoxZ"/>
</dbReference>
<organism evidence="2 3">
    <name type="scientific">Paeniroseomonas aquatica</name>
    <dbReference type="NCBI Taxonomy" id="373043"/>
    <lineage>
        <taxon>Bacteria</taxon>
        <taxon>Pseudomonadati</taxon>
        <taxon>Pseudomonadota</taxon>
        <taxon>Alphaproteobacteria</taxon>
        <taxon>Acetobacterales</taxon>
        <taxon>Acetobacteraceae</taxon>
        <taxon>Paeniroseomonas</taxon>
    </lineage>
</organism>
<dbReference type="InterPro" id="IPR014756">
    <property type="entry name" value="Ig_E-set"/>
</dbReference>
<feature type="domain" description="Sulphur oxidation protein SoxZ" evidence="1">
    <location>
        <begin position="9"/>
        <end position="102"/>
    </location>
</feature>
<sequence>MANPVPRVRVPASAKKGEIVEVKTLISHDMESGQRKDSAGATIPRKIIKRFEARYNGKNVFEADWNTSVSTNPYQSFFFRAQESGTLDCAWTDDDGSVYKSTSKINVA</sequence>